<evidence type="ECO:0000256" key="3">
    <source>
        <dbReference type="ARBA" id="ARBA00023315"/>
    </source>
</evidence>
<name>A0AAW0IY72_QUESU</name>
<dbReference type="PANTHER" id="PTHR31623">
    <property type="entry name" value="F21J9.9"/>
    <property type="match status" value="1"/>
</dbReference>
<keyword evidence="2" id="KW-0808">Transferase</keyword>
<evidence type="ECO:0000256" key="1">
    <source>
        <dbReference type="ARBA" id="ARBA00009861"/>
    </source>
</evidence>
<reference evidence="4 5" key="1">
    <citation type="journal article" date="2018" name="Sci. Data">
        <title>The draft genome sequence of cork oak.</title>
        <authorList>
            <person name="Ramos A.M."/>
            <person name="Usie A."/>
            <person name="Barbosa P."/>
            <person name="Barros P.M."/>
            <person name="Capote T."/>
            <person name="Chaves I."/>
            <person name="Simoes F."/>
            <person name="Abreu I."/>
            <person name="Carrasquinho I."/>
            <person name="Faro C."/>
            <person name="Guimaraes J.B."/>
            <person name="Mendonca D."/>
            <person name="Nobrega F."/>
            <person name="Rodrigues L."/>
            <person name="Saibo N.J.M."/>
            <person name="Varela M.C."/>
            <person name="Egas C."/>
            <person name="Matos J."/>
            <person name="Miguel C.M."/>
            <person name="Oliveira M.M."/>
            <person name="Ricardo C.P."/>
            <person name="Goncalves S."/>
        </authorList>
    </citation>
    <scope>NUCLEOTIDE SEQUENCE [LARGE SCALE GENOMIC DNA]</scope>
    <source>
        <strain evidence="5">cv. HL8</strain>
    </source>
</reference>
<keyword evidence="3" id="KW-0012">Acyltransferase</keyword>
<dbReference type="Proteomes" id="UP000237347">
    <property type="component" value="Unassembled WGS sequence"/>
</dbReference>
<dbReference type="EMBL" id="PKMF04000790">
    <property type="protein sequence ID" value="KAK7819287.1"/>
    <property type="molecule type" value="Genomic_DNA"/>
</dbReference>
<dbReference type="PANTHER" id="PTHR31623:SF46">
    <property type="entry name" value="VINORINE SYNTHASE-LIKE"/>
    <property type="match status" value="1"/>
</dbReference>
<evidence type="ECO:0000313" key="4">
    <source>
        <dbReference type="EMBL" id="KAK7819287.1"/>
    </source>
</evidence>
<dbReference type="Gramene" id="rna-CFP56_24183">
    <property type="protein sequence ID" value="cds-POF16157.1"/>
    <property type="gene ID" value="gene-CFP56_24183"/>
</dbReference>
<protein>
    <submittedName>
        <fullName evidence="4">Vinorine synthase</fullName>
    </submittedName>
</protein>
<evidence type="ECO:0000313" key="5">
    <source>
        <dbReference type="Proteomes" id="UP000237347"/>
    </source>
</evidence>
<accession>A0AAW0IY72</accession>
<dbReference type="Pfam" id="PF02458">
    <property type="entry name" value="Transferase"/>
    <property type="match status" value="1"/>
</dbReference>
<dbReference type="GO" id="GO:0016746">
    <property type="term" value="F:acyltransferase activity"/>
    <property type="evidence" value="ECO:0007669"/>
    <property type="project" value="UniProtKB-KW"/>
</dbReference>
<organism evidence="4 5">
    <name type="scientific">Quercus suber</name>
    <name type="common">Cork oak</name>
    <dbReference type="NCBI Taxonomy" id="58331"/>
    <lineage>
        <taxon>Eukaryota</taxon>
        <taxon>Viridiplantae</taxon>
        <taxon>Streptophyta</taxon>
        <taxon>Embryophyta</taxon>
        <taxon>Tracheophyta</taxon>
        <taxon>Spermatophyta</taxon>
        <taxon>Magnoliopsida</taxon>
        <taxon>eudicotyledons</taxon>
        <taxon>Gunneridae</taxon>
        <taxon>Pentapetalae</taxon>
        <taxon>rosids</taxon>
        <taxon>fabids</taxon>
        <taxon>Fagales</taxon>
        <taxon>Fagaceae</taxon>
        <taxon>Quercus</taxon>
    </lineage>
</organism>
<dbReference type="InterPro" id="IPR023213">
    <property type="entry name" value="CAT-like_dom_sf"/>
</dbReference>
<sequence length="95" mass="10459">MKVSCIVIREAEVKCQLSDIVAEPNPTEMKKFLPCDNDGTHHLPFAVQVNHFTCGGIAIGTCISHKIADGSSFINFMKNWAATARCKSDAIYPQF</sequence>
<comment type="caution">
    <text evidence="4">The sequence shown here is derived from an EMBL/GenBank/DDBJ whole genome shotgun (WGS) entry which is preliminary data.</text>
</comment>
<dbReference type="Gene3D" id="3.30.559.10">
    <property type="entry name" value="Chloramphenicol acetyltransferase-like domain"/>
    <property type="match status" value="1"/>
</dbReference>
<dbReference type="AlphaFoldDB" id="A0AAW0IY72"/>
<evidence type="ECO:0000256" key="2">
    <source>
        <dbReference type="ARBA" id="ARBA00022679"/>
    </source>
</evidence>
<keyword evidence="5" id="KW-1185">Reference proteome</keyword>
<comment type="similarity">
    <text evidence="1">Belongs to the plant acyltransferase family.</text>
</comment>
<gene>
    <name evidence="4" type="primary">ACT_14</name>
    <name evidence="4" type="ORF">CFP56_040473</name>
</gene>
<proteinExistence type="inferred from homology"/>